<keyword evidence="2" id="KW-1185">Reference proteome</keyword>
<protein>
    <submittedName>
        <fullName evidence="1">Uncharacterized protein</fullName>
    </submittedName>
</protein>
<evidence type="ECO:0000313" key="2">
    <source>
        <dbReference type="Proteomes" id="UP000271974"/>
    </source>
</evidence>
<dbReference type="Proteomes" id="UP000271974">
    <property type="component" value="Unassembled WGS sequence"/>
</dbReference>
<comment type="caution">
    <text evidence="1">The sequence shown here is derived from an EMBL/GenBank/DDBJ whole genome shotgun (WGS) entry which is preliminary data.</text>
</comment>
<evidence type="ECO:0000313" key="1">
    <source>
        <dbReference type="EMBL" id="RUS83638.1"/>
    </source>
</evidence>
<gene>
    <name evidence="1" type="ORF">EGW08_008606</name>
</gene>
<dbReference type="EMBL" id="RQTK01000236">
    <property type="protein sequence ID" value="RUS83638.1"/>
    <property type="molecule type" value="Genomic_DNA"/>
</dbReference>
<dbReference type="OrthoDB" id="6056377at2759"/>
<dbReference type="AlphaFoldDB" id="A0A3S1C5N4"/>
<proteinExistence type="predicted"/>
<accession>A0A3S1C5N4</accession>
<reference evidence="1 2" key="1">
    <citation type="submission" date="2019-01" db="EMBL/GenBank/DDBJ databases">
        <title>A draft genome assembly of the solar-powered sea slug Elysia chlorotica.</title>
        <authorList>
            <person name="Cai H."/>
            <person name="Li Q."/>
            <person name="Fang X."/>
            <person name="Li J."/>
            <person name="Curtis N.E."/>
            <person name="Altenburger A."/>
            <person name="Shibata T."/>
            <person name="Feng M."/>
            <person name="Maeda T."/>
            <person name="Schwartz J.A."/>
            <person name="Shigenobu S."/>
            <person name="Lundholm N."/>
            <person name="Nishiyama T."/>
            <person name="Yang H."/>
            <person name="Hasebe M."/>
            <person name="Li S."/>
            <person name="Pierce S.K."/>
            <person name="Wang J."/>
        </authorList>
    </citation>
    <scope>NUCLEOTIDE SEQUENCE [LARGE SCALE GENOMIC DNA]</scope>
    <source>
        <strain evidence="1">EC2010</strain>
        <tissue evidence="1">Whole organism of an adult</tissue>
    </source>
</reference>
<organism evidence="1 2">
    <name type="scientific">Elysia chlorotica</name>
    <name type="common">Eastern emerald elysia</name>
    <name type="synonym">Sea slug</name>
    <dbReference type="NCBI Taxonomy" id="188477"/>
    <lineage>
        <taxon>Eukaryota</taxon>
        <taxon>Metazoa</taxon>
        <taxon>Spiralia</taxon>
        <taxon>Lophotrochozoa</taxon>
        <taxon>Mollusca</taxon>
        <taxon>Gastropoda</taxon>
        <taxon>Heterobranchia</taxon>
        <taxon>Euthyneura</taxon>
        <taxon>Panpulmonata</taxon>
        <taxon>Sacoglossa</taxon>
        <taxon>Placobranchoidea</taxon>
        <taxon>Plakobranchidae</taxon>
        <taxon>Elysia</taxon>
    </lineage>
</organism>
<name>A0A3S1C5N4_ELYCH</name>
<sequence>MDEECCYTIDRHCFFPYKRVIVGSKMTILPLRDSRGRVCGFDPSEVQGTSDSRNQDGRSCGCPSQQSLANTTRYECSTVPALPVMGGNTQLPLSSTLKKALAPRSENKCLDMTPLQTLTATKQMELKQQLRARIAHMEAESQKIVYRTPMSAFPNDFRTLKKAYRNYKRDVQLQKERGTFKEKPKHFYDEGTKKWYTYMVSHDKPSLDRTTQGLVNQTDCVTFADGAGGSCFVCPERDIPCLHK</sequence>